<feature type="domain" description="Major facilitator superfamily (MFS) profile" evidence="5">
    <location>
        <begin position="31"/>
        <end position="441"/>
    </location>
</feature>
<feature type="transmembrane region" description="Helical" evidence="4">
    <location>
        <begin position="327"/>
        <end position="347"/>
    </location>
</feature>
<feature type="transmembrane region" description="Helical" evidence="4">
    <location>
        <begin position="387"/>
        <end position="407"/>
    </location>
</feature>
<feature type="transmembrane region" description="Helical" evidence="4">
    <location>
        <begin position="27"/>
        <end position="52"/>
    </location>
</feature>
<comment type="similarity">
    <text evidence="2">Belongs to the major facilitator superfamily. Monocarboxylate porter (TC 2.A.1.13) family.</text>
</comment>
<feature type="transmembrane region" description="Helical" evidence="4">
    <location>
        <begin position="125"/>
        <end position="146"/>
    </location>
</feature>
<dbReference type="Pfam" id="PF07690">
    <property type="entry name" value="MFS_1"/>
    <property type="match status" value="1"/>
</dbReference>
<feature type="transmembrane region" description="Helical" evidence="4">
    <location>
        <begin position="72"/>
        <end position="94"/>
    </location>
</feature>
<comment type="subcellular location">
    <subcellularLocation>
        <location evidence="1">Membrane</location>
        <topology evidence="1">Multi-pass membrane protein</topology>
    </subcellularLocation>
</comment>
<name>A0AA39XNU8_9PEZI</name>
<evidence type="ECO:0000259" key="5">
    <source>
        <dbReference type="PROSITE" id="PS50850"/>
    </source>
</evidence>
<feature type="transmembrane region" description="Helical" evidence="4">
    <location>
        <begin position="298"/>
        <end position="315"/>
    </location>
</feature>
<dbReference type="PANTHER" id="PTHR11360">
    <property type="entry name" value="MONOCARBOXYLATE TRANSPORTER"/>
    <property type="match status" value="1"/>
</dbReference>
<evidence type="ECO:0000313" key="6">
    <source>
        <dbReference type="EMBL" id="KAK0637473.1"/>
    </source>
</evidence>
<comment type="caution">
    <text evidence="6">The sequence shown here is derived from an EMBL/GenBank/DDBJ whole genome shotgun (WGS) entry which is preliminary data.</text>
</comment>
<feature type="transmembrane region" description="Helical" evidence="4">
    <location>
        <begin position="353"/>
        <end position="375"/>
    </location>
</feature>
<evidence type="ECO:0000256" key="2">
    <source>
        <dbReference type="ARBA" id="ARBA00006727"/>
    </source>
</evidence>
<dbReference type="PANTHER" id="PTHR11360:SF250">
    <property type="entry name" value="MFS-TYPE TRANSPORTER AFUA_1G00970"/>
    <property type="match status" value="1"/>
</dbReference>
<feature type="region of interest" description="Disordered" evidence="3">
    <location>
        <begin position="224"/>
        <end position="249"/>
    </location>
</feature>
<evidence type="ECO:0000256" key="4">
    <source>
        <dbReference type="SAM" id="Phobius"/>
    </source>
</evidence>
<dbReference type="Gene3D" id="1.20.1250.20">
    <property type="entry name" value="MFS general substrate transporter like domains"/>
    <property type="match status" value="1"/>
</dbReference>
<dbReference type="AlphaFoldDB" id="A0AA39XNU8"/>
<dbReference type="PROSITE" id="PS50850">
    <property type="entry name" value="MFS"/>
    <property type="match status" value="1"/>
</dbReference>
<feature type="transmembrane region" description="Helical" evidence="4">
    <location>
        <begin position="190"/>
        <end position="213"/>
    </location>
</feature>
<dbReference type="Proteomes" id="UP001174934">
    <property type="component" value="Unassembled WGS sequence"/>
</dbReference>
<feature type="transmembrane region" description="Helical" evidence="4">
    <location>
        <begin position="158"/>
        <end position="178"/>
    </location>
</feature>
<organism evidence="6 7">
    <name type="scientific">Bombardia bombarda</name>
    <dbReference type="NCBI Taxonomy" id="252184"/>
    <lineage>
        <taxon>Eukaryota</taxon>
        <taxon>Fungi</taxon>
        <taxon>Dikarya</taxon>
        <taxon>Ascomycota</taxon>
        <taxon>Pezizomycotina</taxon>
        <taxon>Sordariomycetes</taxon>
        <taxon>Sordariomycetidae</taxon>
        <taxon>Sordariales</taxon>
        <taxon>Lasiosphaeriaceae</taxon>
        <taxon>Bombardia</taxon>
    </lineage>
</organism>
<gene>
    <name evidence="6" type="ORF">B0T17DRAFT_588316</name>
</gene>
<keyword evidence="4" id="KW-1133">Transmembrane helix</keyword>
<reference evidence="6" key="1">
    <citation type="submission" date="2023-06" db="EMBL/GenBank/DDBJ databases">
        <title>Genome-scale phylogeny and comparative genomics of the fungal order Sordariales.</title>
        <authorList>
            <consortium name="Lawrence Berkeley National Laboratory"/>
            <person name="Hensen N."/>
            <person name="Bonometti L."/>
            <person name="Westerberg I."/>
            <person name="Brannstrom I.O."/>
            <person name="Guillou S."/>
            <person name="Cros-Aarteil S."/>
            <person name="Calhoun S."/>
            <person name="Haridas S."/>
            <person name="Kuo A."/>
            <person name="Mondo S."/>
            <person name="Pangilinan J."/>
            <person name="Riley R."/>
            <person name="LaButti K."/>
            <person name="Andreopoulos B."/>
            <person name="Lipzen A."/>
            <person name="Chen C."/>
            <person name="Yanf M."/>
            <person name="Daum C."/>
            <person name="Ng V."/>
            <person name="Clum A."/>
            <person name="Steindorff A."/>
            <person name="Ohm R."/>
            <person name="Martin F."/>
            <person name="Silar P."/>
            <person name="Natvig D."/>
            <person name="Lalanne C."/>
            <person name="Gautier V."/>
            <person name="Ament-velasquez S.L."/>
            <person name="Kruys A."/>
            <person name="Hutchinson M.I."/>
            <person name="Powell A.J."/>
            <person name="Barry K."/>
            <person name="Miller A.N."/>
            <person name="Grigoriev I.V."/>
            <person name="Debuchy R."/>
            <person name="Gladieux P."/>
            <person name="Thoren M.H."/>
            <person name="Johannesson H."/>
        </authorList>
    </citation>
    <scope>NUCLEOTIDE SEQUENCE</scope>
    <source>
        <strain evidence="6">SMH3391-2</strain>
    </source>
</reference>
<feature type="transmembrane region" description="Helical" evidence="4">
    <location>
        <begin position="263"/>
        <end position="286"/>
    </location>
</feature>
<keyword evidence="7" id="KW-1185">Reference proteome</keyword>
<evidence type="ECO:0000256" key="3">
    <source>
        <dbReference type="SAM" id="MobiDB-lite"/>
    </source>
</evidence>
<dbReference type="InterPro" id="IPR036259">
    <property type="entry name" value="MFS_trans_sf"/>
</dbReference>
<dbReference type="InterPro" id="IPR011701">
    <property type="entry name" value="MFS"/>
</dbReference>
<keyword evidence="4" id="KW-0472">Membrane</keyword>
<evidence type="ECO:0000313" key="7">
    <source>
        <dbReference type="Proteomes" id="UP001174934"/>
    </source>
</evidence>
<proteinExistence type="inferred from homology"/>
<feature type="compositionally biased region" description="Basic and acidic residues" evidence="3">
    <location>
        <begin position="238"/>
        <end position="249"/>
    </location>
</feature>
<dbReference type="GO" id="GO:0016020">
    <property type="term" value="C:membrane"/>
    <property type="evidence" value="ECO:0007669"/>
    <property type="project" value="UniProtKB-SubCell"/>
</dbReference>
<dbReference type="InterPro" id="IPR020846">
    <property type="entry name" value="MFS_dom"/>
</dbReference>
<sequence length="448" mass="47662">MAVQQNTEELIDVPISNMTNEPSNGRVTLHACLAVTGSSLALFCSVGFLNAFGVFQEYYKAHLLQNMSESDISWIGSVSIFLVYGLSPLAGILVDRIGPTTLLITGSLGELLAIFMTSLCTHYYQFFLAQAILLGVSMSFLLLPPMSVVTRHLPHHRGLALGIVIGGSSIGGVVWPVMLERLLNHTNLGFGWTMRIIGFTMIPLLAIACATVLEPASAFAAQTQPQQQTLASDPSSSETEHEADRQEKAKPKIADISILKNPAFTTLCLGLAISFLGLYIPFFYVSPYASARGINPELSFYLISIMNGASLFGRVVPGHLADRYGHFNTCIVALISSAAIGFCWTAATSFAGLVVWALVYGFSSGAIVSLQGACASRIATHRTQGTAMGLVMGASAITALVGNPVGGTLVGKYGYLANSMFTGATLVVGTVLIVVARLRLDRKVWVAV</sequence>
<accession>A0AA39XNU8</accession>
<feature type="transmembrane region" description="Helical" evidence="4">
    <location>
        <begin position="413"/>
        <end position="435"/>
    </location>
</feature>
<protein>
    <submittedName>
        <fullName evidence="6">MFS monocarboxylate transporter</fullName>
    </submittedName>
</protein>
<keyword evidence="4" id="KW-0812">Transmembrane</keyword>
<dbReference type="InterPro" id="IPR050327">
    <property type="entry name" value="Proton-linked_MCT"/>
</dbReference>
<dbReference type="CDD" id="cd17352">
    <property type="entry name" value="MFS_MCT_SLC16"/>
    <property type="match status" value="1"/>
</dbReference>
<dbReference type="EMBL" id="JAULSR010000001">
    <property type="protein sequence ID" value="KAK0637473.1"/>
    <property type="molecule type" value="Genomic_DNA"/>
</dbReference>
<evidence type="ECO:0000256" key="1">
    <source>
        <dbReference type="ARBA" id="ARBA00004141"/>
    </source>
</evidence>
<feature type="transmembrane region" description="Helical" evidence="4">
    <location>
        <begin position="101"/>
        <end position="119"/>
    </location>
</feature>
<dbReference type="GO" id="GO:0022857">
    <property type="term" value="F:transmembrane transporter activity"/>
    <property type="evidence" value="ECO:0007669"/>
    <property type="project" value="InterPro"/>
</dbReference>
<dbReference type="SUPFAM" id="SSF103473">
    <property type="entry name" value="MFS general substrate transporter"/>
    <property type="match status" value="1"/>
</dbReference>